<dbReference type="InterPro" id="IPR027434">
    <property type="entry name" value="Homing_endonucl"/>
</dbReference>
<dbReference type="AlphaFoldDB" id="A0A1F5N8C0"/>
<dbReference type="Gene3D" id="3.10.28.10">
    <property type="entry name" value="Homing endonucleases"/>
    <property type="match status" value="1"/>
</dbReference>
<protein>
    <submittedName>
        <fullName evidence="1">Uncharacterized protein</fullName>
    </submittedName>
</protein>
<evidence type="ECO:0000313" key="2">
    <source>
        <dbReference type="Proteomes" id="UP000177610"/>
    </source>
</evidence>
<dbReference type="SUPFAM" id="SSF55608">
    <property type="entry name" value="Homing endonucleases"/>
    <property type="match status" value="1"/>
</dbReference>
<organism evidence="1 2">
    <name type="scientific">Candidatus Doudnabacteria bacterium RIFCSPHIGHO2_01_FULL_41_86</name>
    <dbReference type="NCBI Taxonomy" id="1817821"/>
    <lineage>
        <taxon>Bacteria</taxon>
        <taxon>Candidatus Doudnaibacteriota</taxon>
    </lineage>
</organism>
<evidence type="ECO:0000313" key="1">
    <source>
        <dbReference type="EMBL" id="OGE73864.1"/>
    </source>
</evidence>
<sequence>MPFFKTHPLRAKKRGDFELWCEALILIYEKKIKKEKYITEDHSRLMGIRSRMNSIKRTNTKQYKNSPVLI</sequence>
<comment type="caution">
    <text evidence="1">The sequence shown here is derived from an EMBL/GenBank/DDBJ whole genome shotgun (WGS) entry which is preliminary data.</text>
</comment>
<proteinExistence type="predicted"/>
<dbReference type="EMBL" id="MFEH01000004">
    <property type="protein sequence ID" value="OGE73864.1"/>
    <property type="molecule type" value="Genomic_DNA"/>
</dbReference>
<reference evidence="1 2" key="1">
    <citation type="journal article" date="2016" name="Nat. Commun.">
        <title>Thousands of microbial genomes shed light on interconnected biogeochemical processes in an aquifer system.</title>
        <authorList>
            <person name="Anantharaman K."/>
            <person name="Brown C.T."/>
            <person name="Hug L.A."/>
            <person name="Sharon I."/>
            <person name="Castelle C.J."/>
            <person name="Probst A.J."/>
            <person name="Thomas B.C."/>
            <person name="Singh A."/>
            <person name="Wilkins M.J."/>
            <person name="Karaoz U."/>
            <person name="Brodie E.L."/>
            <person name="Williams K.H."/>
            <person name="Hubbard S.S."/>
            <person name="Banfield J.F."/>
        </authorList>
    </citation>
    <scope>NUCLEOTIDE SEQUENCE [LARGE SCALE GENOMIC DNA]</scope>
</reference>
<name>A0A1F5N8C0_9BACT</name>
<gene>
    <name evidence="1" type="ORF">A2717_04500</name>
</gene>
<accession>A0A1F5N8C0</accession>
<dbReference type="Proteomes" id="UP000177610">
    <property type="component" value="Unassembled WGS sequence"/>
</dbReference>
<dbReference type="STRING" id="1817821.A2717_04500"/>